<keyword evidence="2" id="KW-1185">Reference proteome</keyword>
<sequence length="131" mass="15055">MKEVCSGNGEHPNRFSVGIVTKCVDFRAFTCASSSENKHGAWPCLIGLRRTMLDVGRCVEDRQLYFTRNITTRNPLKLHAPVITGHYFVFTVQSHLRRNVPRQCHSENGQKMSEQAQKMLFPPRIRLMFCS</sequence>
<evidence type="ECO:0000313" key="1">
    <source>
        <dbReference type="EMBL" id="EFW20801.1"/>
    </source>
</evidence>
<dbReference type="HOGENOM" id="CLU_1927416_0_0_1"/>
<protein>
    <submittedName>
        <fullName evidence="1">Uncharacterized protein</fullName>
    </submittedName>
</protein>
<dbReference type="Proteomes" id="UP000002497">
    <property type="component" value="Unassembled WGS sequence"/>
</dbReference>
<reference evidence="2" key="2">
    <citation type="submission" date="2010-03" db="EMBL/GenBank/DDBJ databases">
        <title>The genome sequence of Coccidioides posadasii strain Silveira.</title>
        <authorList>
            <consortium name="The Broad Institute Genome Sequencing Center for Infectious Disease"/>
            <person name="Neafsey D."/>
            <person name="Orbach M."/>
            <person name="Henn M.R."/>
            <person name="Cole G.T."/>
            <person name="Galgiani J."/>
            <person name="Gardner M.J."/>
            <person name="Kirkland T.N."/>
            <person name="Taylor J.W."/>
            <person name="Young S.K."/>
            <person name="Zeng Q."/>
            <person name="Koehrsen M."/>
            <person name="Alvarado L."/>
            <person name="Berlin A."/>
            <person name="Borenstein D."/>
            <person name="Chapman S.B."/>
            <person name="Chen Z."/>
            <person name="Engels R."/>
            <person name="Freedman E."/>
            <person name="Gellesch M."/>
            <person name="Goldberg J."/>
            <person name="Griggs A."/>
            <person name="Gujja S."/>
            <person name="Heilman E."/>
            <person name="Heiman D."/>
            <person name="Howarth C."/>
            <person name="Jen D."/>
            <person name="Larson L."/>
            <person name="Mehta T."/>
            <person name="Neiman D."/>
            <person name="Park D."/>
            <person name="Pearson M."/>
            <person name="Richards J."/>
            <person name="Roberts A."/>
            <person name="Saif S."/>
            <person name="Shea T."/>
            <person name="Shenoy N."/>
            <person name="Sisk P."/>
            <person name="Stolte C."/>
            <person name="Sykes S."/>
            <person name="Walk T."/>
            <person name="White J."/>
            <person name="Yandava C."/>
            <person name="Haas B."/>
            <person name="Nusbaum C."/>
            <person name="Birren B."/>
        </authorList>
    </citation>
    <scope>NUCLEOTIDE SEQUENCE [LARGE SCALE GENOMIC DNA]</scope>
    <source>
        <strain evidence="2">RMSCC 757 / Silveira</strain>
    </source>
</reference>
<accession>E9CXX4</accession>
<name>E9CXX4_COCPS</name>
<dbReference type="AlphaFoldDB" id="E9CXX4"/>
<dbReference type="EMBL" id="GL636488">
    <property type="protein sequence ID" value="EFW20801.1"/>
    <property type="molecule type" value="Genomic_DNA"/>
</dbReference>
<reference evidence="2" key="1">
    <citation type="journal article" date="2010" name="Genome Res.">
        <title>Population genomic sequencing of Coccidioides fungi reveals recent hybridization and transposon control.</title>
        <authorList>
            <person name="Neafsey D.E."/>
            <person name="Barker B.M."/>
            <person name="Sharpton T.J."/>
            <person name="Stajich J.E."/>
            <person name="Park D.J."/>
            <person name="Whiston E."/>
            <person name="Hung C.-Y."/>
            <person name="McMahan C."/>
            <person name="White J."/>
            <person name="Sykes S."/>
            <person name="Heiman D."/>
            <person name="Young S."/>
            <person name="Zeng Q."/>
            <person name="Abouelleil A."/>
            <person name="Aftuck L."/>
            <person name="Bessette D."/>
            <person name="Brown A."/>
            <person name="FitzGerald M."/>
            <person name="Lui A."/>
            <person name="Macdonald J.P."/>
            <person name="Priest M."/>
            <person name="Orbach M.J."/>
            <person name="Galgiani J.N."/>
            <person name="Kirkland T.N."/>
            <person name="Cole G.T."/>
            <person name="Birren B.W."/>
            <person name="Henn M.R."/>
            <person name="Taylor J.W."/>
            <person name="Rounsley S.D."/>
        </authorList>
    </citation>
    <scope>NUCLEOTIDE SEQUENCE [LARGE SCALE GENOMIC DNA]</scope>
    <source>
        <strain evidence="2">RMSCC 757 / Silveira</strain>
    </source>
</reference>
<dbReference type="VEuPathDB" id="FungiDB:CPSG_02644"/>
<gene>
    <name evidence="1" type="ORF">CPSG_02644</name>
</gene>
<evidence type="ECO:0000313" key="2">
    <source>
        <dbReference type="Proteomes" id="UP000002497"/>
    </source>
</evidence>
<organism evidence="2">
    <name type="scientific">Coccidioides posadasii (strain RMSCC 757 / Silveira)</name>
    <name type="common">Valley fever fungus</name>
    <dbReference type="NCBI Taxonomy" id="443226"/>
    <lineage>
        <taxon>Eukaryota</taxon>
        <taxon>Fungi</taxon>
        <taxon>Dikarya</taxon>
        <taxon>Ascomycota</taxon>
        <taxon>Pezizomycotina</taxon>
        <taxon>Eurotiomycetes</taxon>
        <taxon>Eurotiomycetidae</taxon>
        <taxon>Onygenales</taxon>
        <taxon>Onygenaceae</taxon>
        <taxon>Coccidioides</taxon>
    </lineage>
</organism>
<proteinExistence type="predicted"/>